<keyword evidence="1" id="KW-0238">DNA-binding</keyword>
<feature type="domain" description="Tyr recombinase" evidence="3">
    <location>
        <begin position="155"/>
        <end position="294"/>
    </location>
</feature>
<dbReference type="InterPro" id="IPR002104">
    <property type="entry name" value="Integrase_catalytic"/>
</dbReference>
<gene>
    <name evidence="4" type="ORF">GGQ66_003646</name>
</gene>
<evidence type="ECO:0000313" key="4">
    <source>
        <dbReference type="EMBL" id="MBB4105063.1"/>
    </source>
</evidence>
<evidence type="ECO:0000259" key="3">
    <source>
        <dbReference type="PROSITE" id="PS51898"/>
    </source>
</evidence>
<keyword evidence="2" id="KW-0233">DNA recombination</keyword>
<dbReference type="SUPFAM" id="SSF47823">
    <property type="entry name" value="lambda integrase-like, N-terminal domain"/>
    <property type="match status" value="1"/>
</dbReference>
<keyword evidence="5" id="KW-1185">Reference proteome</keyword>
<name>A0A7W6K4H5_9HYPH</name>
<evidence type="ECO:0000256" key="1">
    <source>
        <dbReference type="ARBA" id="ARBA00023125"/>
    </source>
</evidence>
<dbReference type="Gene3D" id="1.10.443.10">
    <property type="entry name" value="Intergrase catalytic core"/>
    <property type="match status" value="1"/>
</dbReference>
<dbReference type="PROSITE" id="PS51898">
    <property type="entry name" value="TYR_RECOMBINASE"/>
    <property type="match status" value="1"/>
</dbReference>
<dbReference type="InterPro" id="IPR013762">
    <property type="entry name" value="Integrase-like_cat_sf"/>
</dbReference>
<organism evidence="4 5">
    <name type="scientific">Allorhizobium borbori</name>
    <dbReference type="NCBI Taxonomy" id="485907"/>
    <lineage>
        <taxon>Bacteria</taxon>
        <taxon>Pseudomonadati</taxon>
        <taxon>Pseudomonadota</taxon>
        <taxon>Alphaproteobacteria</taxon>
        <taxon>Hyphomicrobiales</taxon>
        <taxon>Rhizobiaceae</taxon>
        <taxon>Rhizobium/Agrobacterium group</taxon>
        <taxon>Allorhizobium</taxon>
    </lineage>
</organism>
<evidence type="ECO:0000256" key="2">
    <source>
        <dbReference type="ARBA" id="ARBA00023172"/>
    </source>
</evidence>
<dbReference type="GO" id="GO:0003677">
    <property type="term" value="F:DNA binding"/>
    <property type="evidence" value="ECO:0007669"/>
    <property type="project" value="UniProtKB-KW"/>
</dbReference>
<evidence type="ECO:0000313" key="5">
    <source>
        <dbReference type="Proteomes" id="UP000584824"/>
    </source>
</evidence>
<sequence>MIGLSTLLREQTERDTAARLARAVQLEALDGVMSFARRERLAERLEDEEVALLAHLATDNRSVHTLRALAGDLETLALWHRRNRTGPLPLPPSEACVLDFIADQQSASSPPLSHATLKRRITSWATLARAAGGSDAVFSLSAIRAALAGQAPVRAKAEKLGEEGMARLLAACDNDSLTDCRDRALLMTAFSLDLRPAQIAALRVEHLSGGKKPRLRCDEGKGAAALPLPAPVFAALSHWRKRAKLGDGPLFCPVDRWGKPGRLGLTPQSVTFIVRARAKAAGLDPAAFSARSLR</sequence>
<reference evidence="4 5" key="1">
    <citation type="submission" date="2020-08" db="EMBL/GenBank/DDBJ databases">
        <title>Genomic Encyclopedia of Type Strains, Phase IV (KMG-IV): sequencing the most valuable type-strain genomes for metagenomic binning, comparative biology and taxonomic classification.</title>
        <authorList>
            <person name="Goeker M."/>
        </authorList>
    </citation>
    <scope>NUCLEOTIDE SEQUENCE [LARGE SCALE GENOMIC DNA]</scope>
    <source>
        <strain evidence="4 5">DSM 26385</strain>
    </source>
</reference>
<protein>
    <submittedName>
        <fullName evidence="4">Site-specific recombinase XerC</fullName>
    </submittedName>
</protein>
<dbReference type="InterPro" id="IPR011010">
    <property type="entry name" value="DNA_brk_join_enz"/>
</dbReference>
<dbReference type="RefSeq" id="WP_183794195.1">
    <property type="nucleotide sequence ID" value="NZ_JACIDU010000016.1"/>
</dbReference>
<dbReference type="EMBL" id="JACIDU010000016">
    <property type="protein sequence ID" value="MBB4105063.1"/>
    <property type="molecule type" value="Genomic_DNA"/>
</dbReference>
<comment type="caution">
    <text evidence="4">The sequence shown here is derived from an EMBL/GenBank/DDBJ whole genome shotgun (WGS) entry which is preliminary data.</text>
</comment>
<dbReference type="AlphaFoldDB" id="A0A7W6K4H5"/>
<dbReference type="Proteomes" id="UP000584824">
    <property type="component" value="Unassembled WGS sequence"/>
</dbReference>
<dbReference type="SUPFAM" id="SSF56349">
    <property type="entry name" value="DNA breaking-rejoining enzymes"/>
    <property type="match status" value="1"/>
</dbReference>
<dbReference type="InterPro" id="IPR010998">
    <property type="entry name" value="Integrase_recombinase_N"/>
</dbReference>
<dbReference type="GO" id="GO:0006310">
    <property type="term" value="P:DNA recombination"/>
    <property type="evidence" value="ECO:0007669"/>
    <property type="project" value="UniProtKB-KW"/>
</dbReference>
<proteinExistence type="predicted"/>
<dbReference type="GO" id="GO:0015074">
    <property type="term" value="P:DNA integration"/>
    <property type="evidence" value="ECO:0007669"/>
    <property type="project" value="InterPro"/>
</dbReference>
<dbReference type="Gene3D" id="1.10.150.130">
    <property type="match status" value="1"/>
</dbReference>
<accession>A0A7W6K4H5</accession>